<evidence type="ECO:0000256" key="3">
    <source>
        <dbReference type="ARBA" id="ARBA00022692"/>
    </source>
</evidence>
<dbReference type="Proteomes" id="UP000238375">
    <property type="component" value="Unassembled WGS sequence"/>
</dbReference>
<comment type="subcellular location">
    <subcellularLocation>
        <location evidence="7">Cell membrane</location>
        <topology evidence="7">Multi-pass membrane protein</topology>
    </subcellularLocation>
    <subcellularLocation>
        <location evidence="1">Membrane</location>
        <topology evidence="1">Multi-pass membrane protein</topology>
    </subcellularLocation>
</comment>
<dbReference type="AlphaFoldDB" id="A0A2T0SUJ4"/>
<keyword evidence="3 7" id="KW-0812">Transmembrane</keyword>
<protein>
    <recommendedName>
        <fullName evidence="7">Divalent metal cation transporter MntH</fullName>
    </recommendedName>
</protein>
<keyword evidence="7" id="KW-0406">Ion transport</keyword>
<dbReference type="GO" id="GO:0005886">
    <property type="term" value="C:plasma membrane"/>
    <property type="evidence" value="ECO:0007669"/>
    <property type="project" value="UniProtKB-SubCell"/>
</dbReference>
<evidence type="ECO:0000313" key="9">
    <source>
        <dbReference type="Proteomes" id="UP000238375"/>
    </source>
</evidence>
<evidence type="ECO:0000256" key="6">
    <source>
        <dbReference type="ARBA" id="ARBA00023136"/>
    </source>
</evidence>
<dbReference type="GO" id="GO:0015293">
    <property type="term" value="F:symporter activity"/>
    <property type="evidence" value="ECO:0007669"/>
    <property type="project" value="UniProtKB-UniRule"/>
</dbReference>
<accession>A0A2T0SUJ4</accession>
<organism evidence="8 9">
    <name type="scientific">Spirosoma oryzae</name>
    <dbReference type="NCBI Taxonomy" id="1469603"/>
    <lineage>
        <taxon>Bacteria</taxon>
        <taxon>Pseudomonadati</taxon>
        <taxon>Bacteroidota</taxon>
        <taxon>Cytophagia</taxon>
        <taxon>Cytophagales</taxon>
        <taxon>Cytophagaceae</taxon>
        <taxon>Spirosoma</taxon>
    </lineage>
</organism>
<feature type="transmembrane region" description="Helical" evidence="7">
    <location>
        <begin position="34"/>
        <end position="53"/>
    </location>
</feature>
<dbReference type="GO" id="GO:0046872">
    <property type="term" value="F:metal ion binding"/>
    <property type="evidence" value="ECO:0007669"/>
    <property type="project" value="UniProtKB-UniRule"/>
</dbReference>
<keyword evidence="5 7" id="KW-1133">Transmembrane helix</keyword>
<dbReference type="InterPro" id="IPR001046">
    <property type="entry name" value="NRAMP_fam"/>
</dbReference>
<dbReference type="EMBL" id="PVTE01000011">
    <property type="protein sequence ID" value="PRY37084.1"/>
    <property type="molecule type" value="Genomic_DNA"/>
</dbReference>
<dbReference type="Pfam" id="PF01566">
    <property type="entry name" value="Nramp"/>
    <property type="match status" value="1"/>
</dbReference>
<dbReference type="OrthoDB" id="9787548at2"/>
<feature type="transmembrane region" description="Helical" evidence="7">
    <location>
        <begin position="259"/>
        <end position="288"/>
    </location>
</feature>
<keyword evidence="9" id="KW-1185">Reference proteome</keyword>
<dbReference type="GO" id="GO:0034755">
    <property type="term" value="P:iron ion transmembrane transport"/>
    <property type="evidence" value="ECO:0007669"/>
    <property type="project" value="TreeGrafter"/>
</dbReference>
<feature type="transmembrane region" description="Helical" evidence="7">
    <location>
        <begin position="418"/>
        <end position="440"/>
    </location>
</feature>
<dbReference type="PANTHER" id="PTHR11706:SF33">
    <property type="entry name" value="NATURAL RESISTANCE-ASSOCIATED MACROPHAGE PROTEIN 2"/>
    <property type="match status" value="1"/>
</dbReference>
<dbReference type="HAMAP" id="MF_00221">
    <property type="entry name" value="NRAMP"/>
    <property type="match status" value="1"/>
</dbReference>
<proteinExistence type="inferred from homology"/>
<reference evidence="8 9" key="1">
    <citation type="submission" date="2018-03" db="EMBL/GenBank/DDBJ databases">
        <title>Genomic Encyclopedia of Archaeal and Bacterial Type Strains, Phase II (KMG-II): from individual species to whole genera.</title>
        <authorList>
            <person name="Goeker M."/>
        </authorList>
    </citation>
    <scope>NUCLEOTIDE SEQUENCE [LARGE SCALE GENOMIC DNA]</scope>
    <source>
        <strain evidence="8 9">DSM 28354</strain>
    </source>
</reference>
<feature type="transmembrane region" description="Helical" evidence="7">
    <location>
        <begin position="73"/>
        <end position="92"/>
    </location>
</feature>
<feature type="transmembrane region" description="Helical" evidence="7">
    <location>
        <begin position="177"/>
        <end position="198"/>
    </location>
</feature>
<dbReference type="GO" id="GO:0015086">
    <property type="term" value="F:cadmium ion transmembrane transporter activity"/>
    <property type="evidence" value="ECO:0007669"/>
    <property type="project" value="TreeGrafter"/>
</dbReference>
<sequence>MNVTNTPVKGWRQDNTTKSLSEVHGSVSVPANAGFFRTLMAYAGPGMMVAVGYMDPGNWATDIAGGARFGYRLLSVVLISNLFAILLQHLALKLGIATGRDLAQACRDHYSKPVAIGLWILAEIAIAATDLAEVIGSAIALNLLFGLPLTVGILITAADVLLLLFLQNKGFQTIERIVASLIFLIIACFGYELIVSRPDMGAVVNGLIPHSEVMTNPSMLYIAIGILGATVMPHNLYLHSSIVQTRDYPRTDPGRKTAIRFATIDSTVSLFLAFFINAAILVLSAAAFHFSGNQTVADITDAHRLLDPILGVKLAGILFAVALLASGQNSTLTGTLSGQIVMEGFLSLRLKPWLRRLITRLIAIVPALIVASLYGEHGTSELLVFSQVILSLQLSFAVVPLVIFTSDKLKMGRFVNPGWMKITAWVVAGLIIGLNAYLLWDTVRTWL</sequence>
<keyword evidence="7" id="KW-1003">Cell membrane</keyword>
<dbReference type="PANTHER" id="PTHR11706">
    <property type="entry name" value="SOLUTE CARRIER PROTEIN FAMILY 11 MEMBER"/>
    <property type="match status" value="1"/>
</dbReference>
<dbReference type="NCBIfam" id="NF037982">
    <property type="entry name" value="Nramp_1"/>
    <property type="match status" value="1"/>
</dbReference>
<feature type="transmembrane region" description="Helical" evidence="7">
    <location>
        <begin position="387"/>
        <end position="406"/>
    </location>
</feature>
<comment type="caution">
    <text evidence="8">The sequence shown here is derived from an EMBL/GenBank/DDBJ whole genome shotgun (WGS) entry which is preliminary data.</text>
</comment>
<evidence type="ECO:0000256" key="2">
    <source>
        <dbReference type="ARBA" id="ARBA00022448"/>
    </source>
</evidence>
<feature type="transmembrane region" description="Helical" evidence="7">
    <location>
        <begin position="357"/>
        <end position="375"/>
    </location>
</feature>
<evidence type="ECO:0000256" key="1">
    <source>
        <dbReference type="ARBA" id="ARBA00004141"/>
    </source>
</evidence>
<gene>
    <name evidence="7" type="primary">mntH</name>
    <name evidence="8" type="ORF">CLV58_111122</name>
</gene>
<dbReference type="RefSeq" id="WP_106138559.1">
    <property type="nucleotide sequence ID" value="NZ_PVTE01000011.1"/>
</dbReference>
<evidence type="ECO:0000256" key="4">
    <source>
        <dbReference type="ARBA" id="ARBA00022847"/>
    </source>
</evidence>
<comment type="similarity">
    <text evidence="7">Belongs to the NRAMP family.</text>
</comment>
<keyword evidence="2 7" id="KW-0813">Transport</keyword>
<feature type="transmembrane region" description="Helical" evidence="7">
    <location>
        <begin position="218"/>
        <end position="238"/>
    </location>
</feature>
<dbReference type="PRINTS" id="PR00447">
    <property type="entry name" value="NATRESASSCMP"/>
</dbReference>
<feature type="transmembrane region" description="Helical" evidence="7">
    <location>
        <begin position="308"/>
        <end position="327"/>
    </location>
</feature>
<name>A0A2T0SUJ4_9BACT</name>
<evidence type="ECO:0000256" key="7">
    <source>
        <dbReference type="HAMAP-Rule" id="MF_00221"/>
    </source>
</evidence>
<feature type="transmembrane region" description="Helical" evidence="7">
    <location>
        <begin position="113"/>
        <end position="132"/>
    </location>
</feature>
<keyword evidence="6 7" id="KW-0472">Membrane</keyword>
<dbReference type="GO" id="GO:0005384">
    <property type="term" value="F:manganese ion transmembrane transporter activity"/>
    <property type="evidence" value="ECO:0007669"/>
    <property type="project" value="TreeGrafter"/>
</dbReference>
<feature type="transmembrane region" description="Helical" evidence="7">
    <location>
        <begin position="138"/>
        <end position="165"/>
    </location>
</feature>
<comment type="function">
    <text evidence="7">H(+)-stimulated, divalent metal cation uptake system.</text>
</comment>
<evidence type="ECO:0000313" key="8">
    <source>
        <dbReference type="EMBL" id="PRY37084.1"/>
    </source>
</evidence>
<dbReference type="NCBIfam" id="NF001923">
    <property type="entry name" value="PRK00701.1"/>
    <property type="match status" value="1"/>
</dbReference>
<keyword evidence="4 7" id="KW-0769">Symport</keyword>
<dbReference type="NCBIfam" id="TIGR01197">
    <property type="entry name" value="nramp"/>
    <property type="match status" value="1"/>
</dbReference>
<evidence type="ECO:0000256" key="5">
    <source>
        <dbReference type="ARBA" id="ARBA00022989"/>
    </source>
</evidence>